<dbReference type="Proteomes" id="UP001148629">
    <property type="component" value="Unassembled WGS sequence"/>
</dbReference>
<name>A0ACC1SRA0_9HYPO</name>
<proteinExistence type="predicted"/>
<evidence type="ECO:0000313" key="2">
    <source>
        <dbReference type="Proteomes" id="UP001148629"/>
    </source>
</evidence>
<gene>
    <name evidence="1" type="ORF">NM208_g2781</name>
</gene>
<keyword evidence="2" id="KW-1185">Reference proteome</keyword>
<sequence>MSLLRRISPSLAGHFVNRALVFALRHLASLISACFEESGYCLQVQEGCGARYGHLTYSQLNSLSRPAFGEINILVLRFDTMSCPDCYKGFIHDYAQPIGRERILHGVRTYVAGTPDQQTSPSTIILITDVFGLKIVNNKLLADFLAAETGCQVLVPDVIPGGGVPASYLLPMESFAVVAAWWDIMGHLARIISILRLLPYILPAVRGAERAFPDILAFVRAVRLGLPEDAKLGIAGYCWGGRQAAKLALEPTHDVSSQPLIDANYIAHPSSLKVPGDILESVWAFNVPLSMTVVDQDFAMPKEKAIDLQVKMRQEFGTGNGKDEVPYEIVMYDGCRHGFACRGNRSDPHVDECANRASMQAVNWFKRFLP</sequence>
<evidence type="ECO:0000313" key="1">
    <source>
        <dbReference type="EMBL" id="KAJ3544927.1"/>
    </source>
</evidence>
<reference evidence="1" key="1">
    <citation type="submission" date="2022-08" db="EMBL/GenBank/DDBJ databases">
        <title>Genome Sequence of Fusarium decemcellulare.</title>
        <authorList>
            <person name="Buettner E."/>
        </authorList>
    </citation>
    <scope>NUCLEOTIDE SEQUENCE</scope>
    <source>
        <strain evidence="1">Babe19</strain>
    </source>
</reference>
<comment type="caution">
    <text evidence="1">The sequence shown here is derived from an EMBL/GenBank/DDBJ whole genome shotgun (WGS) entry which is preliminary data.</text>
</comment>
<dbReference type="EMBL" id="JANRMS010000173">
    <property type="protein sequence ID" value="KAJ3544927.1"/>
    <property type="molecule type" value="Genomic_DNA"/>
</dbReference>
<accession>A0ACC1SRA0</accession>
<protein>
    <submittedName>
        <fullName evidence="1">Uncharacterized protein</fullName>
    </submittedName>
</protein>
<organism evidence="1 2">
    <name type="scientific">Fusarium decemcellulare</name>
    <dbReference type="NCBI Taxonomy" id="57161"/>
    <lineage>
        <taxon>Eukaryota</taxon>
        <taxon>Fungi</taxon>
        <taxon>Dikarya</taxon>
        <taxon>Ascomycota</taxon>
        <taxon>Pezizomycotina</taxon>
        <taxon>Sordariomycetes</taxon>
        <taxon>Hypocreomycetidae</taxon>
        <taxon>Hypocreales</taxon>
        <taxon>Nectriaceae</taxon>
        <taxon>Fusarium</taxon>
        <taxon>Fusarium decemcellulare species complex</taxon>
    </lineage>
</organism>